<organism evidence="3 4">
    <name type="scientific">Prorocentrum cordatum</name>
    <dbReference type="NCBI Taxonomy" id="2364126"/>
    <lineage>
        <taxon>Eukaryota</taxon>
        <taxon>Sar</taxon>
        <taxon>Alveolata</taxon>
        <taxon>Dinophyceae</taxon>
        <taxon>Prorocentrales</taxon>
        <taxon>Prorocentraceae</taxon>
        <taxon>Prorocentrum</taxon>
    </lineage>
</organism>
<keyword evidence="2" id="KW-0732">Signal</keyword>
<feature type="signal peptide" evidence="2">
    <location>
        <begin position="1"/>
        <end position="17"/>
    </location>
</feature>
<evidence type="ECO:0008006" key="5">
    <source>
        <dbReference type="Google" id="ProtNLM"/>
    </source>
</evidence>
<feature type="compositionally biased region" description="Basic and acidic residues" evidence="1">
    <location>
        <begin position="119"/>
        <end position="131"/>
    </location>
</feature>
<feature type="chain" id="PRO_5047086731" description="Cellulase" evidence="2">
    <location>
        <begin position="18"/>
        <end position="185"/>
    </location>
</feature>
<evidence type="ECO:0000256" key="1">
    <source>
        <dbReference type="SAM" id="MobiDB-lite"/>
    </source>
</evidence>
<keyword evidence="4" id="KW-1185">Reference proteome</keyword>
<proteinExistence type="predicted"/>
<sequence length="185" mass="18336">MAALALLLSLLALPAAADKRAAAGPFWLLAPAGVACSDACAPNGGCSASGWPATGDEFGRIMISGGAALGDLSNNQSFKVASWCKTIQEGSVEHDPSCSEGHCGWKADGFGPNDGDEDAALRRSSGQERAHPHPAFVLGARNAGRGGPPRPPASLPALRGAAAGGRSALLPLPGAAAAVSGPVVH</sequence>
<evidence type="ECO:0000313" key="3">
    <source>
        <dbReference type="EMBL" id="CAK0892620.1"/>
    </source>
</evidence>
<dbReference type="Proteomes" id="UP001189429">
    <property type="component" value="Unassembled WGS sequence"/>
</dbReference>
<feature type="region of interest" description="Disordered" evidence="1">
    <location>
        <begin position="110"/>
        <end position="159"/>
    </location>
</feature>
<reference evidence="3" key="1">
    <citation type="submission" date="2023-10" db="EMBL/GenBank/DDBJ databases">
        <authorList>
            <person name="Chen Y."/>
            <person name="Shah S."/>
            <person name="Dougan E. K."/>
            <person name="Thang M."/>
            <person name="Chan C."/>
        </authorList>
    </citation>
    <scope>NUCLEOTIDE SEQUENCE [LARGE SCALE GENOMIC DNA]</scope>
</reference>
<accession>A0ABN9X4K4</accession>
<name>A0ABN9X4K4_9DINO</name>
<evidence type="ECO:0000313" key="4">
    <source>
        <dbReference type="Proteomes" id="UP001189429"/>
    </source>
</evidence>
<comment type="caution">
    <text evidence="3">The sequence shown here is derived from an EMBL/GenBank/DDBJ whole genome shotgun (WGS) entry which is preliminary data.</text>
</comment>
<dbReference type="EMBL" id="CAUYUJ010019639">
    <property type="protein sequence ID" value="CAK0892620.1"/>
    <property type="molecule type" value="Genomic_DNA"/>
</dbReference>
<protein>
    <recommendedName>
        <fullName evidence="5">Cellulase</fullName>
    </recommendedName>
</protein>
<evidence type="ECO:0000256" key="2">
    <source>
        <dbReference type="SAM" id="SignalP"/>
    </source>
</evidence>
<gene>
    <name evidence="3" type="ORF">PCOR1329_LOCUS72241</name>
</gene>